<gene>
    <name evidence="10" type="ORF">E3T50_07135</name>
</gene>
<dbReference type="EMBL" id="SOHL01000013">
    <property type="protein sequence ID" value="TFD71559.1"/>
    <property type="molecule type" value="Genomic_DNA"/>
</dbReference>
<evidence type="ECO:0000256" key="1">
    <source>
        <dbReference type="ARBA" id="ARBA00007118"/>
    </source>
</evidence>
<evidence type="ECO:0000256" key="7">
    <source>
        <dbReference type="PIRNR" id="PIRNR000232"/>
    </source>
</evidence>
<evidence type="ECO:0000313" key="11">
    <source>
        <dbReference type="Proteomes" id="UP000297983"/>
    </source>
</evidence>
<feature type="domain" description="Nitroreductase" evidence="9">
    <location>
        <begin position="9"/>
        <end position="157"/>
    </location>
</feature>
<accession>A0A4R9AYK2</accession>
<protein>
    <recommendedName>
        <fullName evidence="7">Putative NAD(P)H nitroreductase</fullName>
        <ecNumber evidence="7">1.-.-.-</ecNumber>
    </recommendedName>
</protein>
<dbReference type="Gene3D" id="3.40.109.10">
    <property type="entry name" value="NADH Oxidase"/>
    <property type="match status" value="1"/>
</dbReference>
<dbReference type="Proteomes" id="UP000297983">
    <property type="component" value="Unassembled WGS sequence"/>
</dbReference>
<dbReference type="AlphaFoldDB" id="A0A4R9AYK2"/>
<evidence type="ECO:0000256" key="4">
    <source>
        <dbReference type="ARBA" id="ARBA00022857"/>
    </source>
</evidence>
<dbReference type="SUPFAM" id="SSF55469">
    <property type="entry name" value="FMN-dependent nitroreductase-like"/>
    <property type="match status" value="1"/>
</dbReference>
<dbReference type="PANTHER" id="PTHR43821">
    <property type="entry name" value="NAD(P)H NITROREDUCTASE YDJA-RELATED"/>
    <property type="match status" value="1"/>
</dbReference>
<evidence type="ECO:0000259" key="9">
    <source>
        <dbReference type="Pfam" id="PF00881"/>
    </source>
</evidence>
<feature type="binding site" description="in other chain" evidence="8">
    <location>
        <begin position="9"/>
        <end position="11"/>
    </location>
    <ligand>
        <name>FMN</name>
        <dbReference type="ChEBI" id="CHEBI:58210"/>
        <note>ligand shared between dimeric partners</note>
    </ligand>
</feature>
<comment type="caution">
    <text evidence="10">The sequence shown here is derived from an EMBL/GenBank/DDBJ whole genome shotgun (WGS) entry which is preliminary data.</text>
</comment>
<feature type="binding site" description="in other chain" evidence="8">
    <location>
        <begin position="127"/>
        <end position="129"/>
    </location>
    <ligand>
        <name>FMN</name>
        <dbReference type="ChEBI" id="CHEBI:58210"/>
        <note>ligand shared between dimeric partners</note>
    </ligand>
</feature>
<dbReference type="InterPro" id="IPR000415">
    <property type="entry name" value="Nitroreductase-like"/>
</dbReference>
<dbReference type="InterPro" id="IPR026021">
    <property type="entry name" value="YdjA-like"/>
</dbReference>
<keyword evidence="3 7" id="KW-0288">FMN</keyword>
<evidence type="ECO:0000256" key="3">
    <source>
        <dbReference type="ARBA" id="ARBA00022643"/>
    </source>
</evidence>
<sequence length="180" mass="19222">MVFQAVNCRRSYSKVTALAPTRAELLPLVAAAARVADHGALRPWRLIELRGDARERLGAAFVAASACDGSEAIKLAGKPLRAPLLIAVVASRRVSDKVAHWEQDAAAAGVAHLLTLLLDDAGWGAMWRTGSLVRTKAVRTLHALADDEELLGWLYVGGIPADCKPGVRLSIDPEEFLGVL</sequence>
<evidence type="ECO:0000256" key="6">
    <source>
        <dbReference type="ARBA" id="ARBA00023027"/>
    </source>
</evidence>
<evidence type="ECO:0000313" key="10">
    <source>
        <dbReference type="EMBL" id="TFD71559.1"/>
    </source>
</evidence>
<dbReference type="GO" id="GO:0016491">
    <property type="term" value="F:oxidoreductase activity"/>
    <property type="evidence" value="ECO:0007669"/>
    <property type="project" value="UniProtKB-UniRule"/>
</dbReference>
<dbReference type="EC" id="1.-.-.-" evidence="7"/>
<feature type="binding site" evidence="8">
    <location>
        <position position="34"/>
    </location>
    <ligand>
        <name>FMN</name>
        <dbReference type="ChEBI" id="CHEBI:58210"/>
        <note>ligand shared between dimeric partners</note>
    </ligand>
</feature>
<comment type="cofactor">
    <cofactor evidence="8">
        <name>FMN</name>
        <dbReference type="ChEBI" id="CHEBI:58210"/>
    </cofactor>
    <text evidence="8">Binds 1 FMN per subunit.</text>
</comment>
<dbReference type="InterPro" id="IPR052530">
    <property type="entry name" value="NAD(P)H_nitroreductase"/>
</dbReference>
<dbReference type="InterPro" id="IPR029479">
    <property type="entry name" value="Nitroreductase"/>
</dbReference>
<keyword evidence="5 7" id="KW-0560">Oxidoreductase</keyword>
<keyword evidence="6 7" id="KW-0520">NAD</keyword>
<dbReference type="PIRSF" id="PIRSF000232">
    <property type="entry name" value="YdjA"/>
    <property type="match status" value="1"/>
</dbReference>
<dbReference type="PANTHER" id="PTHR43821:SF1">
    <property type="entry name" value="NAD(P)H NITROREDUCTASE YDJA-RELATED"/>
    <property type="match status" value="1"/>
</dbReference>
<keyword evidence="4 7" id="KW-0521">NADP</keyword>
<name>A0A4R9AYK2_9MICO</name>
<dbReference type="Pfam" id="PF00881">
    <property type="entry name" value="Nitroreductase"/>
    <property type="match status" value="1"/>
</dbReference>
<keyword evidence="2 7" id="KW-0285">Flavoprotein</keyword>
<reference evidence="10 11" key="1">
    <citation type="submission" date="2019-03" db="EMBL/GenBank/DDBJ databases">
        <title>Genomics of glacier-inhabiting Cryobacterium strains.</title>
        <authorList>
            <person name="Liu Q."/>
            <person name="Xin Y.-H."/>
        </authorList>
    </citation>
    <scope>NUCLEOTIDE SEQUENCE [LARGE SCALE GENOMIC DNA]</scope>
    <source>
        <strain evidence="10 11">Hz16</strain>
    </source>
</reference>
<keyword evidence="11" id="KW-1185">Reference proteome</keyword>
<evidence type="ECO:0000256" key="2">
    <source>
        <dbReference type="ARBA" id="ARBA00022630"/>
    </source>
</evidence>
<evidence type="ECO:0000256" key="8">
    <source>
        <dbReference type="PIRSR" id="PIRSR000232-1"/>
    </source>
</evidence>
<organism evidence="10 11">
    <name type="scientific">Cryobacterium gelidum</name>
    <dbReference type="NCBI Taxonomy" id="1259164"/>
    <lineage>
        <taxon>Bacteria</taxon>
        <taxon>Bacillati</taxon>
        <taxon>Actinomycetota</taxon>
        <taxon>Actinomycetes</taxon>
        <taxon>Micrococcales</taxon>
        <taxon>Microbacteriaceae</taxon>
        <taxon>Cryobacterium</taxon>
    </lineage>
</organism>
<evidence type="ECO:0000256" key="5">
    <source>
        <dbReference type="ARBA" id="ARBA00023002"/>
    </source>
</evidence>
<feature type="binding site" evidence="8">
    <location>
        <position position="38"/>
    </location>
    <ligand>
        <name>FMN</name>
        <dbReference type="ChEBI" id="CHEBI:58210"/>
        <note>ligand shared between dimeric partners</note>
    </ligand>
</feature>
<comment type="similarity">
    <text evidence="1 7">Belongs to the nitroreductase family.</text>
</comment>
<proteinExistence type="inferred from homology"/>